<dbReference type="PANTHER" id="PTHR12232">
    <property type="entry name" value="SH3 DOMAIN-BINDING GLUTAMIC ACID-RICH-LIKE PROTEIN"/>
    <property type="match status" value="1"/>
</dbReference>
<reference evidence="3 4" key="1">
    <citation type="journal article" date="2018" name="Nat. Ecol. Evol.">
        <title>Genomic signatures of mitonuclear coevolution across populations of Tigriopus californicus.</title>
        <authorList>
            <person name="Barreto F.S."/>
            <person name="Watson E.T."/>
            <person name="Lima T.G."/>
            <person name="Willett C.S."/>
            <person name="Edmands S."/>
            <person name="Li W."/>
            <person name="Burton R.S."/>
        </authorList>
    </citation>
    <scope>NUCLEOTIDE SEQUENCE [LARGE SCALE GENOMIC DNA]</scope>
    <source>
        <strain evidence="3 4">San Diego</strain>
    </source>
</reference>
<accession>A0A553PF98</accession>
<feature type="compositionally biased region" description="Polar residues" evidence="2">
    <location>
        <begin position="121"/>
        <end position="137"/>
    </location>
</feature>
<protein>
    <submittedName>
        <fullName evidence="3">Uncharacterized protein</fullName>
    </submittedName>
</protein>
<dbReference type="InterPro" id="IPR006993">
    <property type="entry name" value="Glut_rich_SH3-bd"/>
</dbReference>
<dbReference type="STRING" id="6832.A0A553PF98"/>
<feature type="region of interest" description="Disordered" evidence="2">
    <location>
        <begin position="43"/>
        <end position="63"/>
    </location>
</feature>
<keyword evidence="4" id="KW-1185">Reference proteome</keyword>
<dbReference type="SUPFAM" id="SSF52833">
    <property type="entry name" value="Thioredoxin-like"/>
    <property type="match status" value="1"/>
</dbReference>
<comment type="caution">
    <text evidence="3">The sequence shown here is derived from an EMBL/GenBank/DDBJ whole genome shotgun (WGS) entry which is preliminary data.</text>
</comment>
<feature type="compositionally biased region" description="Basic and acidic residues" evidence="2">
    <location>
        <begin position="43"/>
        <end position="62"/>
    </location>
</feature>
<dbReference type="Proteomes" id="UP000318571">
    <property type="component" value="Chromosome 5"/>
</dbReference>
<feature type="compositionally biased region" description="Low complexity" evidence="2">
    <location>
        <begin position="165"/>
        <end position="180"/>
    </location>
</feature>
<gene>
    <name evidence="3" type="ORF">TCAL_08354</name>
</gene>
<evidence type="ECO:0000256" key="2">
    <source>
        <dbReference type="SAM" id="MobiDB-lite"/>
    </source>
</evidence>
<evidence type="ECO:0000313" key="4">
    <source>
        <dbReference type="Proteomes" id="UP000318571"/>
    </source>
</evidence>
<evidence type="ECO:0000313" key="3">
    <source>
        <dbReference type="EMBL" id="TRY76343.1"/>
    </source>
</evidence>
<dbReference type="EMBL" id="VCGU01000004">
    <property type="protein sequence ID" value="TRY76343.1"/>
    <property type="molecule type" value="Genomic_DNA"/>
</dbReference>
<dbReference type="InterPro" id="IPR036249">
    <property type="entry name" value="Thioredoxin-like_sf"/>
</dbReference>
<sequence>MSIRVYISGNSGNKEIVTHQQRIFMILKSLGIEFEPVDITAPGREKDRDYMREQGKKKEGQRHVLPPQLFNDDVYCGDYDDFDVANEDDELEEFLKIERRTPKSTPSHLMSSATNPPPQQAPSESTTDETGPQAPNSETDRPDNDQDGAEPEVAGEPMETDGPESSEATEALTEATVAPVDAPVESDESADPPAEVKDGGEAEVEGKETKEDEHEEEGEYEEYEDEE</sequence>
<evidence type="ECO:0000256" key="1">
    <source>
        <dbReference type="ARBA" id="ARBA00007764"/>
    </source>
</evidence>
<name>A0A553PF98_TIGCA</name>
<feature type="compositionally biased region" description="Basic and acidic residues" evidence="2">
    <location>
        <begin position="194"/>
        <end position="212"/>
    </location>
</feature>
<dbReference type="OrthoDB" id="9932926at2759"/>
<feature type="compositionally biased region" description="Acidic residues" evidence="2">
    <location>
        <begin position="213"/>
        <end position="227"/>
    </location>
</feature>
<comment type="similarity">
    <text evidence="1">Belongs to the SH3BGR family.</text>
</comment>
<organism evidence="3 4">
    <name type="scientific">Tigriopus californicus</name>
    <name type="common">Marine copepod</name>
    <dbReference type="NCBI Taxonomy" id="6832"/>
    <lineage>
        <taxon>Eukaryota</taxon>
        <taxon>Metazoa</taxon>
        <taxon>Ecdysozoa</taxon>
        <taxon>Arthropoda</taxon>
        <taxon>Crustacea</taxon>
        <taxon>Multicrustacea</taxon>
        <taxon>Hexanauplia</taxon>
        <taxon>Copepoda</taxon>
        <taxon>Harpacticoida</taxon>
        <taxon>Harpacticidae</taxon>
        <taxon>Tigriopus</taxon>
    </lineage>
</organism>
<feature type="compositionally biased region" description="Polar residues" evidence="2">
    <location>
        <begin position="103"/>
        <end position="114"/>
    </location>
</feature>
<dbReference type="GO" id="GO:0005737">
    <property type="term" value="C:cytoplasm"/>
    <property type="evidence" value="ECO:0007669"/>
    <property type="project" value="TreeGrafter"/>
</dbReference>
<dbReference type="Gene3D" id="3.40.30.10">
    <property type="entry name" value="Glutaredoxin"/>
    <property type="match status" value="1"/>
</dbReference>
<dbReference type="AlphaFoldDB" id="A0A553PF98"/>
<proteinExistence type="inferred from homology"/>
<feature type="region of interest" description="Disordered" evidence="2">
    <location>
        <begin position="98"/>
        <end position="227"/>
    </location>
</feature>
<dbReference type="InterPro" id="IPR051033">
    <property type="entry name" value="SH3BGR"/>
</dbReference>
<dbReference type="OMA" id="FNEKEYC"/>
<dbReference type="PANTHER" id="PTHR12232:SF15">
    <property type="entry name" value="SH3 DOMAIN-BINDING GLUTAMIC ACID-RICH PROTEIN HOMOLOG"/>
    <property type="match status" value="1"/>
</dbReference>
<dbReference type="Pfam" id="PF04908">
    <property type="entry name" value="SH3BGR"/>
    <property type="match status" value="1"/>
</dbReference>
<dbReference type="PROSITE" id="PS51354">
    <property type="entry name" value="GLUTAREDOXIN_2"/>
    <property type="match status" value="1"/>
</dbReference>